<protein>
    <submittedName>
        <fullName evidence="2">Uncharacterized protein</fullName>
    </submittedName>
</protein>
<organism evidence="2 3">
    <name type="scientific">Cohaesibacter gelatinilyticus</name>
    <dbReference type="NCBI Taxonomy" id="372072"/>
    <lineage>
        <taxon>Bacteria</taxon>
        <taxon>Pseudomonadati</taxon>
        <taxon>Pseudomonadota</taxon>
        <taxon>Alphaproteobacteria</taxon>
        <taxon>Hyphomicrobiales</taxon>
        <taxon>Cohaesibacteraceae</taxon>
    </lineage>
</organism>
<proteinExistence type="predicted"/>
<dbReference type="OrthoDB" id="7679516at2"/>
<evidence type="ECO:0000313" key="3">
    <source>
        <dbReference type="Proteomes" id="UP000219439"/>
    </source>
</evidence>
<gene>
    <name evidence="2" type="ORF">SAMN06265368_3394</name>
</gene>
<keyword evidence="3" id="KW-1185">Reference proteome</keyword>
<dbReference type="AlphaFoldDB" id="A0A285PK80"/>
<keyword evidence="1" id="KW-1133">Transmembrane helix</keyword>
<sequence>MLPAIVLIAEGLVAIWFLLFLTLITSGYLEGRSYGIAKKTPLERAFLRHVRIFVVVGISVVVLMSVSEISGLTNFS</sequence>
<accession>A0A285PK80</accession>
<dbReference type="RefSeq" id="WP_097154652.1">
    <property type="nucleotide sequence ID" value="NZ_OBEL01000004.1"/>
</dbReference>
<feature type="transmembrane region" description="Helical" evidence="1">
    <location>
        <begin position="50"/>
        <end position="72"/>
    </location>
</feature>
<dbReference type="Proteomes" id="UP000219439">
    <property type="component" value="Unassembled WGS sequence"/>
</dbReference>
<reference evidence="2 3" key="1">
    <citation type="submission" date="2017-09" db="EMBL/GenBank/DDBJ databases">
        <authorList>
            <person name="Ehlers B."/>
            <person name="Leendertz F.H."/>
        </authorList>
    </citation>
    <scope>NUCLEOTIDE SEQUENCE [LARGE SCALE GENOMIC DNA]</scope>
    <source>
        <strain evidence="2 3">DSM 18289</strain>
    </source>
</reference>
<name>A0A285PK80_9HYPH</name>
<evidence type="ECO:0000313" key="2">
    <source>
        <dbReference type="EMBL" id="SNZ20291.1"/>
    </source>
</evidence>
<evidence type="ECO:0000256" key="1">
    <source>
        <dbReference type="SAM" id="Phobius"/>
    </source>
</evidence>
<keyword evidence="1" id="KW-0812">Transmembrane</keyword>
<keyword evidence="1" id="KW-0472">Membrane</keyword>
<feature type="transmembrane region" description="Helical" evidence="1">
    <location>
        <begin position="6"/>
        <end position="29"/>
    </location>
</feature>
<dbReference type="EMBL" id="OBEL01000004">
    <property type="protein sequence ID" value="SNZ20291.1"/>
    <property type="molecule type" value="Genomic_DNA"/>
</dbReference>